<evidence type="ECO:0000313" key="1">
    <source>
        <dbReference type="EMBL" id="ERM84134.1"/>
    </source>
</evidence>
<proteinExistence type="predicted"/>
<protein>
    <submittedName>
        <fullName evidence="1">Uncharacterized protein</fullName>
    </submittedName>
</protein>
<gene>
    <name evidence="1" type="ORF">P872_15230</name>
</gene>
<keyword evidence="2" id="KW-1185">Reference proteome</keyword>
<dbReference type="Proteomes" id="UP000016843">
    <property type="component" value="Unassembled WGS sequence"/>
</dbReference>
<dbReference type="AlphaFoldDB" id="U5C2U2"/>
<dbReference type="eggNOG" id="COG1216">
    <property type="taxonomic scope" value="Bacteria"/>
</dbReference>
<organism evidence="1 2">
    <name type="scientific">Rhodonellum psychrophilum GCM71 = DSM 17998</name>
    <dbReference type="NCBI Taxonomy" id="1123057"/>
    <lineage>
        <taxon>Bacteria</taxon>
        <taxon>Pseudomonadati</taxon>
        <taxon>Bacteroidota</taxon>
        <taxon>Cytophagia</taxon>
        <taxon>Cytophagales</taxon>
        <taxon>Cytophagaceae</taxon>
        <taxon>Rhodonellum</taxon>
    </lineage>
</organism>
<dbReference type="EMBL" id="AWXR01000006">
    <property type="protein sequence ID" value="ERM84134.1"/>
    <property type="molecule type" value="Genomic_DNA"/>
</dbReference>
<evidence type="ECO:0000313" key="2">
    <source>
        <dbReference type="Proteomes" id="UP000016843"/>
    </source>
</evidence>
<dbReference type="PATRIC" id="fig|1123057.7.peg.771"/>
<reference evidence="1 2" key="1">
    <citation type="journal article" date="2013" name="Genome Announc.">
        <title>Draft Genome Sequence of the Psychrophilic and Alkaliphilic Rhodonellum psychrophilum Strain GCM71T.</title>
        <authorList>
            <person name="Hauptmann A.L."/>
            <person name="Glaring M.A."/>
            <person name="Hallin P.F."/>
            <person name="Prieme A."/>
            <person name="Stougaard P."/>
        </authorList>
    </citation>
    <scope>NUCLEOTIDE SEQUENCE [LARGE SCALE GENOMIC DNA]</scope>
    <source>
        <strain evidence="1 2">GCM71</strain>
    </source>
</reference>
<sequence length="269" mass="31211">MFPPESGKYIHNELVEMDDFLNIGKGNVIMACHMTGIYDVNRNTVLPDDAYALIKDWADSIIDLNLKGIVFHNNFSDQTCAEIQGQHIQFIKVNHDTRFTPNVYRYFLYRDFIQQHFDELLNVFVTDITDVVVLKDPFQEPIFTGNPQAIFCGDEPKPLLDDWMLLHAAHLRSKISDYQGYEEEFKEATLLNCGIIGGNVQVMQLFLSQLCSLHEKYNSDNKTAYTGDMGAFNYLVRTEFNDRVIHGTPVNTVFKEYEAERKDCWFRHK</sequence>
<accession>U5C2U2</accession>
<comment type="caution">
    <text evidence="1">The sequence shown here is derived from an EMBL/GenBank/DDBJ whole genome shotgun (WGS) entry which is preliminary data.</text>
</comment>
<name>U5C2U2_9BACT</name>